<feature type="non-terminal residue" evidence="2">
    <location>
        <position position="1"/>
    </location>
</feature>
<accession>A0AAE0EPX0</accession>
<dbReference type="AlphaFoldDB" id="A0AAE0EPX0"/>
<name>A0AAE0EPX0_9CHLO</name>
<feature type="region of interest" description="Disordered" evidence="1">
    <location>
        <begin position="159"/>
        <end position="301"/>
    </location>
</feature>
<keyword evidence="3" id="KW-1185">Reference proteome</keyword>
<reference evidence="2 3" key="1">
    <citation type="journal article" date="2015" name="Genome Biol. Evol.">
        <title>Comparative Genomics of a Bacterivorous Green Alga Reveals Evolutionary Causalities and Consequences of Phago-Mixotrophic Mode of Nutrition.</title>
        <authorList>
            <person name="Burns J.A."/>
            <person name="Paasch A."/>
            <person name="Narechania A."/>
            <person name="Kim E."/>
        </authorList>
    </citation>
    <scope>NUCLEOTIDE SEQUENCE [LARGE SCALE GENOMIC DNA]</scope>
    <source>
        <strain evidence="2 3">PLY_AMNH</strain>
    </source>
</reference>
<comment type="caution">
    <text evidence="2">The sequence shown here is derived from an EMBL/GenBank/DDBJ whole genome shotgun (WGS) entry which is preliminary data.</text>
</comment>
<evidence type="ECO:0000256" key="1">
    <source>
        <dbReference type="SAM" id="MobiDB-lite"/>
    </source>
</evidence>
<organism evidence="2 3">
    <name type="scientific">Cymbomonas tetramitiformis</name>
    <dbReference type="NCBI Taxonomy" id="36881"/>
    <lineage>
        <taxon>Eukaryota</taxon>
        <taxon>Viridiplantae</taxon>
        <taxon>Chlorophyta</taxon>
        <taxon>Pyramimonadophyceae</taxon>
        <taxon>Pyramimonadales</taxon>
        <taxon>Pyramimonadaceae</taxon>
        <taxon>Cymbomonas</taxon>
    </lineage>
</organism>
<proteinExistence type="predicted"/>
<dbReference type="EMBL" id="LGRX02035193">
    <property type="protein sequence ID" value="KAK3235929.1"/>
    <property type="molecule type" value="Genomic_DNA"/>
</dbReference>
<dbReference type="Proteomes" id="UP001190700">
    <property type="component" value="Unassembled WGS sequence"/>
</dbReference>
<gene>
    <name evidence="2" type="ORF">CYMTET_53900</name>
</gene>
<evidence type="ECO:0000313" key="3">
    <source>
        <dbReference type="Proteomes" id="UP001190700"/>
    </source>
</evidence>
<sequence>GLQEATERLKAERDMFDAQRKTLENQKVAFRTALSQWAPGLGAGIFLSRHLAKTYEDVKPELPKGHAKRISLPEKELENMQFSFGDPTVERAPVGSVSPNTKKKLARHLSMEPDVAIHAEKKVYNAVFTEILSPRKQASGAIPEEESKEALCVELEAPSVVSSSEPCSPPAKLNTTSREVGLDLSNERRSPGKPPLHKFSRRPQPSSPGKSTAAEAMVNTSVSTSCGPEDEVTHPKGGTGQAEAYTDCATSPEMPVQGDTPPGLQHRRARSMLPSDVGTGDDELPPQHRRTQSTMSDCGMQSGAEELLERTELEGAHRDYGVAGRAPRTRPEVHEMGVDPISPNSLHISPSSLQQEREVTREEIEQQAIEQRMRSASFIKKKVEISKGLQEATERLKAERDMFDAQRKTLENQKVAFRTALSQWAPGLGAGIFLSRHLAKTYEDVKPELPKGHAKRISLPEKELENMQFSFGDPTVERAPVGSVSPNTKKKLARHLSMEPDVAIHAEKKVYNAVFTEILSPRKQASGAIPEEE</sequence>
<protein>
    <submittedName>
        <fullName evidence="2">Uncharacterized protein</fullName>
    </submittedName>
</protein>
<evidence type="ECO:0000313" key="2">
    <source>
        <dbReference type="EMBL" id="KAK3235929.1"/>
    </source>
</evidence>